<dbReference type="eggNOG" id="KOG1440">
    <property type="taxonomic scope" value="Eukaryota"/>
</dbReference>
<reference evidence="22" key="2">
    <citation type="submission" date="2015-03" db="UniProtKB">
        <authorList>
            <consortium name="EnsemblPlants"/>
        </authorList>
    </citation>
    <scope>IDENTIFICATION</scope>
</reference>
<feature type="transmembrane region" description="Helical" evidence="20">
    <location>
        <begin position="427"/>
        <end position="445"/>
    </location>
</feature>
<dbReference type="eggNOG" id="KOG0439">
    <property type="taxonomic scope" value="Eukaryota"/>
</dbReference>
<organism evidence="22 23">
    <name type="scientific">Brassica oleracea var. oleracea</name>
    <dbReference type="NCBI Taxonomy" id="109376"/>
    <lineage>
        <taxon>Eukaryota</taxon>
        <taxon>Viridiplantae</taxon>
        <taxon>Streptophyta</taxon>
        <taxon>Embryophyta</taxon>
        <taxon>Tracheophyta</taxon>
        <taxon>Spermatophyta</taxon>
        <taxon>Magnoliopsida</taxon>
        <taxon>eudicotyledons</taxon>
        <taxon>Gunneridae</taxon>
        <taxon>Pentapetalae</taxon>
        <taxon>rosids</taxon>
        <taxon>malvids</taxon>
        <taxon>Brassicales</taxon>
        <taxon>Brassicaceae</taxon>
        <taxon>Brassiceae</taxon>
        <taxon>Brassica</taxon>
    </lineage>
</organism>
<keyword evidence="8" id="KW-0444">Lipid biosynthesis</keyword>
<evidence type="ECO:0000256" key="15">
    <source>
        <dbReference type="ARBA" id="ARBA00023209"/>
    </source>
</evidence>
<dbReference type="AlphaFoldDB" id="A0A0D3DUN1"/>
<dbReference type="Pfam" id="PF00635">
    <property type="entry name" value="Motile_Sperm"/>
    <property type="match status" value="1"/>
</dbReference>
<evidence type="ECO:0000256" key="6">
    <source>
        <dbReference type="ARBA" id="ARBA00010185"/>
    </source>
</evidence>
<dbReference type="Pfam" id="PF01148">
    <property type="entry name" value="CTP_transf_1"/>
    <property type="match status" value="1"/>
</dbReference>
<evidence type="ECO:0000256" key="13">
    <source>
        <dbReference type="ARBA" id="ARBA00023098"/>
    </source>
</evidence>
<evidence type="ECO:0000256" key="3">
    <source>
        <dbReference type="ARBA" id="ARBA00005119"/>
    </source>
</evidence>
<feature type="transmembrane region" description="Helical" evidence="20">
    <location>
        <begin position="537"/>
        <end position="556"/>
    </location>
</feature>
<evidence type="ECO:0000256" key="19">
    <source>
        <dbReference type="SAM" id="MobiDB-lite"/>
    </source>
</evidence>
<evidence type="ECO:0000256" key="2">
    <source>
        <dbReference type="ARBA" id="ARBA00004141"/>
    </source>
</evidence>
<feature type="region of interest" description="Disordered" evidence="19">
    <location>
        <begin position="285"/>
        <end position="304"/>
    </location>
</feature>
<dbReference type="InterPro" id="IPR000535">
    <property type="entry name" value="MSP_dom"/>
</dbReference>
<dbReference type="FunFam" id="2.60.40.10:FF:000813">
    <property type="entry name" value="Vesicle-associated protein 1-1"/>
    <property type="match status" value="1"/>
</dbReference>
<dbReference type="Proteomes" id="UP000032141">
    <property type="component" value="Chromosome C8"/>
</dbReference>
<dbReference type="PROSITE" id="PS01315">
    <property type="entry name" value="CDS"/>
    <property type="match status" value="1"/>
</dbReference>
<dbReference type="PANTHER" id="PTHR47101">
    <property type="entry name" value="PHOSPHATIDATE CYTIDYLYLTRANSFERASE 5, CHLOROPLASTIC"/>
    <property type="match status" value="1"/>
</dbReference>
<comment type="similarity">
    <text evidence="6 17">Belongs to the CDS family.</text>
</comment>
<dbReference type="STRING" id="109376.A0A0D3DUN1"/>
<dbReference type="Gramene" id="Bo8g095330.1">
    <property type="protein sequence ID" value="Bo8g095330.1"/>
    <property type="gene ID" value="Bo8g095330"/>
</dbReference>
<evidence type="ECO:0000256" key="17">
    <source>
        <dbReference type="RuleBase" id="RU003938"/>
    </source>
</evidence>
<sequence length="603" mass="65697">MSNSELLTVEPLDLQFPFELRKQISCSLYLTNKTDNHVAFKVKTTNPKKYCVRPNTGVVLPRSTCEVLVTMQAQKEAPSDMQCKDKFLLQGVTASPGITAKDVTPEMFSKEAGYLVEETKLRVTYVSPPQPPSPVHEGSEEGSSPRASVSDNGQASEFSFQRFSADKVEPQEGTSEARALITKLTEEKQSAIQLNNKLQRELEQLRRDSKRSQSGIPLMYYKPAAPFSLCTCPCRSTPTNSLILPQLSKKYSNLRLLASKPSSHPRFSFNRSRVITAVARVEPEHLGDDGSSKEEDEIVKEDLSLDQQREKSRSQFKKRVVSGLGIGLSVGGVVLAGGWVFTLAVAAAVLLSAREYFELVRSKGIAQGMTPPPRYLSRVCSVICALMPILTLYFGHIDIAVTSSAFVVAMALLLQRGRNPRFSQLSSTMFGLFYCGYLPCFWVKLRCGLTAPVLGRSWPVLLGGQGHWTVGLVAILVSFCGIIASDTFAFLGGKAFGKTPLISISPKKTWEGAVAGLVGCITITVLLSKSLSWPQPLVSTIAFGVLNFLGSVFGDLTESMIKRDAGVKDSGSLIPGHGGILDRVDSYVFTGALAYSFVRLHGV</sequence>
<dbReference type="GO" id="GO:0004605">
    <property type="term" value="F:phosphatidate cytidylyltransferase activity"/>
    <property type="evidence" value="ECO:0007669"/>
    <property type="project" value="UniProtKB-EC"/>
</dbReference>
<feature type="region of interest" description="Disordered" evidence="19">
    <location>
        <begin position="125"/>
        <end position="153"/>
    </location>
</feature>
<evidence type="ECO:0000256" key="8">
    <source>
        <dbReference type="ARBA" id="ARBA00022516"/>
    </source>
</evidence>
<dbReference type="InterPro" id="IPR008962">
    <property type="entry name" value="PapD-like_sf"/>
</dbReference>
<feature type="coiled-coil region" evidence="18">
    <location>
        <begin position="181"/>
        <end position="215"/>
    </location>
</feature>
<evidence type="ECO:0000256" key="12">
    <source>
        <dbReference type="ARBA" id="ARBA00022989"/>
    </source>
</evidence>
<keyword evidence="11 17" id="KW-0548">Nucleotidyltransferase</keyword>
<evidence type="ECO:0000256" key="18">
    <source>
        <dbReference type="SAM" id="Coils"/>
    </source>
</evidence>
<dbReference type="HOGENOM" id="CLU_029399_0_0_1"/>
<evidence type="ECO:0000256" key="14">
    <source>
        <dbReference type="ARBA" id="ARBA00023136"/>
    </source>
</evidence>
<keyword evidence="13" id="KW-0443">Lipid metabolism</keyword>
<comment type="subcellular location">
    <subcellularLocation>
        <location evidence="2">Membrane</location>
        <topology evidence="2">Multi-pass membrane protein</topology>
    </subcellularLocation>
</comment>
<evidence type="ECO:0000256" key="7">
    <source>
        <dbReference type="ARBA" id="ARBA00012487"/>
    </source>
</evidence>
<comment type="pathway">
    <text evidence="3 17">Phospholipid metabolism; CDP-diacylglycerol biosynthesis; CDP-diacylglycerol from sn-glycerol 3-phosphate: step 3/3.</text>
</comment>
<evidence type="ECO:0000313" key="23">
    <source>
        <dbReference type="Proteomes" id="UP000032141"/>
    </source>
</evidence>
<dbReference type="GO" id="GO:0016020">
    <property type="term" value="C:membrane"/>
    <property type="evidence" value="ECO:0007669"/>
    <property type="project" value="UniProtKB-SubCell"/>
</dbReference>
<name>A0A0D3DUN1_BRAOL</name>
<feature type="transmembrane region" description="Helical" evidence="20">
    <location>
        <begin position="399"/>
        <end position="415"/>
    </location>
</feature>
<dbReference type="UniPathway" id="UPA00557">
    <property type="reaction ID" value="UER00614"/>
</dbReference>
<evidence type="ECO:0000256" key="16">
    <source>
        <dbReference type="ARBA" id="ARBA00023264"/>
    </source>
</evidence>
<dbReference type="GO" id="GO:0016024">
    <property type="term" value="P:CDP-diacylglycerol biosynthetic process"/>
    <property type="evidence" value="ECO:0007669"/>
    <property type="project" value="UniProtKB-UniPathway"/>
</dbReference>
<feature type="transmembrane region" description="Helical" evidence="20">
    <location>
        <begin position="465"/>
        <end position="491"/>
    </location>
</feature>
<keyword evidence="12 20" id="KW-1133">Transmembrane helix</keyword>
<feature type="transmembrane region" description="Helical" evidence="20">
    <location>
        <begin position="321"/>
        <end position="354"/>
    </location>
</feature>
<dbReference type="GO" id="GO:0005783">
    <property type="term" value="C:endoplasmic reticulum"/>
    <property type="evidence" value="ECO:0007669"/>
    <property type="project" value="UniProtKB-ARBA"/>
</dbReference>
<evidence type="ECO:0000256" key="10">
    <source>
        <dbReference type="ARBA" id="ARBA00022692"/>
    </source>
</evidence>
<keyword evidence="18" id="KW-0175">Coiled coil</keyword>
<evidence type="ECO:0000256" key="4">
    <source>
        <dbReference type="ARBA" id="ARBA00005189"/>
    </source>
</evidence>
<comment type="pathway">
    <text evidence="4">Lipid metabolism.</text>
</comment>
<proteinExistence type="inferred from homology"/>
<comment type="catalytic activity">
    <reaction evidence="1 17">
        <text>a 1,2-diacyl-sn-glycero-3-phosphate + CTP + H(+) = a CDP-1,2-diacyl-sn-glycerol + diphosphate</text>
        <dbReference type="Rhea" id="RHEA:16229"/>
        <dbReference type="ChEBI" id="CHEBI:15378"/>
        <dbReference type="ChEBI" id="CHEBI:33019"/>
        <dbReference type="ChEBI" id="CHEBI:37563"/>
        <dbReference type="ChEBI" id="CHEBI:58332"/>
        <dbReference type="ChEBI" id="CHEBI:58608"/>
        <dbReference type="EC" id="2.7.7.41"/>
    </reaction>
</comment>
<dbReference type="InterPro" id="IPR000374">
    <property type="entry name" value="PC_trans"/>
</dbReference>
<dbReference type="OMA" id="CPCRSTP"/>
<feature type="transmembrane region" description="Helical" evidence="20">
    <location>
        <begin position="512"/>
        <end position="531"/>
    </location>
</feature>
<evidence type="ECO:0000256" key="9">
    <source>
        <dbReference type="ARBA" id="ARBA00022679"/>
    </source>
</evidence>
<keyword evidence="23" id="KW-1185">Reference proteome</keyword>
<evidence type="ECO:0000259" key="21">
    <source>
        <dbReference type="PROSITE" id="PS50202"/>
    </source>
</evidence>
<dbReference type="PROSITE" id="PS50202">
    <property type="entry name" value="MSP"/>
    <property type="match status" value="1"/>
</dbReference>
<evidence type="ECO:0000256" key="1">
    <source>
        <dbReference type="ARBA" id="ARBA00001698"/>
    </source>
</evidence>
<keyword evidence="16" id="KW-1208">Phospholipid metabolism</keyword>
<keyword evidence="9 17" id="KW-0808">Transferase</keyword>
<reference evidence="22 23" key="1">
    <citation type="journal article" date="2014" name="Genome Biol.">
        <title>Transcriptome and methylome profiling reveals relics of genome dominance in the mesopolyploid Brassica oleracea.</title>
        <authorList>
            <person name="Parkin I.A."/>
            <person name="Koh C."/>
            <person name="Tang H."/>
            <person name="Robinson S.J."/>
            <person name="Kagale S."/>
            <person name="Clarke W.E."/>
            <person name="Town C.D."/>
            <person name="Nixon J."/>
            <person name="Krishnakumar V."/>
            <person name="Bidwell S.L."/>
            <person name="Denoeud F."/>
            <person name="Belcram H."/>
            <person name="Links M.G."/>
            <person name="Just J."/>
            <person name="Clarke C."/>
            <person name="Bender T."/>
            <person name="Huebert T."/>
            <person name="Mason A.S."/>
            <person name="Pires J.C."/>
            <person name="Barker G."/>
            <person name="Moore J."/>
            <person name="Walley P.G."/>
            <person name="Manoli S."/>
            <person name="Batley J."/>
            <person name="Edwards D."/>
            <person name="Nelson M.N."/>
            <person name="Wang X."/>
            <person name="Paterson A.H."/>
            <person name="King G."/>
            <person name="Bancroft I."/>
            <person name="Chalhoub B."/>
            <person name="Sharpe A.G."/>
        </authorList>
    </citation>
    <scope>NUCLEOTIDE SEQUENCE</scope>
    <source>
        <strain evidence="22 23">cv. TO1000</strain>
    </source>
</reference>
<dbReference type="Gene3D" id="2.60.40.10">
    <property type="entry name" value="Immunoglobulins"/>
    <property type="match status" value="1"/>
</dbReference>
<evidence type="ECO:0000256" key="11">
    <source>
        <dbReference type="ARBA" id="ARBA00022695"/>
    </source>
</evidence>
<comment type="similarity">
    <text evidence="5">Belongs to the VAMP-associated protein (VAP) (TC 9.B.17) family.</text>
</comment>
<dbReference type="SUPFAM" id="SSF49354">
    <property type="entry name" value="PapD-like"/>
    <property type="match status" value="1"/>
</dbReference>
<evidence type="ECO:0000256" key="5">
    <source>
        <dbReference type="ARBA" id="ARBA00008932"/>
    </source>
</evidence>
<feature type="domain" description="MSP" evidence="21">
    <location>
        <begin position="6"/>
        <end position="126"/>
    </location>
</feature>
<dbReference type="EnsemblPlants" id="Bo8g095330.1">
    <property type="protein sequence ID" value="Bo8g095330.1"/>
    <property type="gene ID" value="Bo8g095330"/>
</dbReference>
<feature type="compositionally biased region" description="Polar residues" evidence="19">
    <location>
        <begin position="141"/>
        <end position="153"/>
    </location>
</feature>
<keyword evidence="15" id="KW-0594">Phospholipid biosynthesis</keyword>
<evidence type="ECO:0000256" key="20">
    <source>
        <dbReference type="SAM" id="Phobius"/>
    </source>
</evidence>
<dbReference type="PANTHER" id="PTHR47101:SF5">
    <property type="entry name" value="PHOSPHATIDATE CYTIDYLYLTRANSFERASE 5, CHLOROPLASTIC"/>
    <property type="match status" value="1"/>
</dbReference>
<keyword evidence="10 17" id="KW-0812">Transmembrane</keyword>
<dbReference type="InterPro" id="IPR013783">
    <property type="entry name" value="Ig-like_fold"/>
</dbReference>
<evidence type="ECO:0000313" key="22">
    <source>
        <dbReference type="EnsemblPlants" id="Bo8g095330.1"/>
    </source>
</evidence>
<accession>A0A0D3DUN1</accession>
<keyword evidence="14 20" id="KW-0472">Membrane</keyword>
<protein>
    <recommendedName>
        <fullName evidence="7 17">Phosphatidate cytidylyltransferase</fullName>
        <ecNumber evidence="7 17">2.7.7.41</ecNumber>
    </recommendedName>
</protein>
<dbReference type="EC" id="2.7.7.41" evidence="7 17"/>